<dbReference type="InterPro" id="IPR037151">
    <property type="entry name" value="AlkB-like_sf"/>
</dbReference>
<name>A0ABR7SJV0_9ACTN</name>
<keyword evidence="2" id="KW-1185">Reference proteome</keyword>
<proteinExistence type="predicted"/>
<evidence type="ECO:0008006" key="3">
    <source>
        <dbReference type="Google" id="ProtNLM"/>
    </source>
</evidence>
<reference evidence="1 2" key="1">
    <citation type="submission" date="2020-08" db="EMBL/GenBank/DDBJ databases">
        <title>Genemic of Streptomyces polyaspartic.</title>
        <authorList>
            <person name="Liu W."/>
        </authorList>
    </citation>
    <scope>NUCLEOTIDE SEQUENCE [LARGE SCALE GENOMIC DNA]</scope>
    <source>
        <strain evidence="1 2">TRM66268-LWL</strain>
    </source>
</reference>
<organism evidence="1 2">
    <name type="scientific">Streptomyces polyasparticus</name>
    <dbReference type="NCBI Taxonomy" id="2767826"/>
    <lineage>
        <taxon>Bacteria</taxon>
        <taxon>Bacillati</taxon>
        <taxon>Actinomycetota</taxon>
        <taxon>Actinomycetes</taxon>
        <taxon>Kitasatosporales</taxon>
        <taxon>Streptomycetaceae</taxon>
        <taxon>Streptomyces</taxon>
    </lineage>
</organism>
<evidence type="ECO:0000313" key="1">
    <source>
        <dbReference type="EMBL" id="MBC9715229.1"/>
    </source>
</evidence>
<gene>
    <name evidence="1" type="ORF">H9Y04_22000</name>
</gene>
<evidence type="ECO:0000313" key="2">
    <source>
        <dbReference type="Proteomes" id="UP000642284"/>
    </source>
</evidence>
<protein>
    <recommendedName>
        <fullName evidence="3">Fe2OG dioxygenase domain-containing protein</fullName>
    </recommendedName>
</protein>
<accession>A0ABR7SJV0</accession>
<dbReference type="EMBL" id="JACTVJ010000010">
    <property type="protein sequence ID" value="MBC9715229.1"/>
    <property type="molecule type" value="Genomic_DNA"/>
</dbReference>
<comment type="caution">
    <text evidence="1">The sequence shown here is derived from an EMBL/GenBank/DDBJ whole genome shotgun (WGS) entry which is preliminary data.</text>
</comment>
<dbReference type="RefSeq" id="WP_187815664.1">
    <property type="nucleotide sequence ID" value="NZ_JACTVJ010000010.1"/>
</dbReference>
<dbReference type="Gene3D" id="2.60.120.590">
    <property type="entry name" value="Alpha-ketoglutarate-dependent dioxygenase AlkB-like"/>
    <property type="match status" value="1"/>
</dbReference>
<dbReference type="Proteomes" id="UP000642284">
    <property type="component" value="Unassembled WGS sequence"/>
</dbReference>
<sequence length="415" mass="46062">MGIAESAAARIDDARTLLVAPATVQVQEWAGDFCGTTLTPEQFVSAPPDLTRRTLYLCGDLSMFRGSQLQGAERVFVIREPSHGRLLVDAAVPCRFVDLGRVPLRVHGAGVHYRRFFDPGPAIFDNIRAEHAFQSLTESTKPGTAHRSGIYLTPVTREEKALHFRLLRCSTNLSGPTENFRSTDIRIVEELNREAATVFRDHAPLNHVLAQIYHNTLATTDRKQSKARISAHADKTKDMPANGIMAFCTFYDRLDGLQPLAEDPFDYGVKGVSGLTRLRFRLKDPAEARDEALFPEQFTVTLHPGSVFFMPLATNRLYTHEIRPSALEASLLPTRLGYVVRCSGTEAVHEDGRTFLKAAGGGGEEARVPLEPPTEAGMEELRRLYAEENRTSSFIDYGDGFGFSMNTGDYLAPRF</sequence>